<dbReference type="AlphaFoldDB" id="A0A9P6AUY3"/>
<evidence type="ECO:0000256" key="1">
    <source>
        <dbReference type="SAM" id="Phobius"/>
    </source>
</evidence>
<dbReference type="Proteomes" id="UP000886523">
    <property type="component" value="Unassembled WGS sequence"/>
</dbReference>
<gene>
    <name evidence="2" type="ORF">BS47DRAFT_1345798</name>
</gene>
<reference evidence="2" key="1">
    <citation type="journal article" date="2020" name="Nat. Commun.">
        <title>Large-scale genome sequencing of mycorrhizal fungi provides insights into the early evolution of symbiotic traits.</title>
        <authorList>
            <person name="Miyauchi S."/>
            <person name="Kiss E."/>
            <person name="Kuo A."/>
            <person name="Drula E."/>
            <person name="Kohler A."/>
            <person name="Sanchez-Garcia M."/>
            <person name="Morin E."/>
            <person name="Andreopoulos B."/>
            <person name="Barry K.W."/>
            <person name="Bonito G."/>
            <person name="Buee M."/>
            <person name="Carver A."/>
            <person name="Chen C."/>
            <person name="Cichocki N."/>
            <person name="Clum A."/>
            <person name="Culley D."/>
            <person name="Crous P.W."/>
            <person name="Fauchery L."/>
            <person name="Girlanda M."/>
            <person name="Hayes R.D."/>
            <person name="Keri Z."/>
            <person name="LaButti K."/>
            <person name="Lipzen A."/>
            <person name="Lombard V."/>
            <person name="Magnuson J."/>
            <person name="Maillard F."/>
            <person name="Murat C."/>
            <person name="Nolan M."/>
            <person name="Ohm R.A."/>
            <person name="Pangilinan J."/>
            <person name="Pereira M.F."/>
            <person name="Perotto S."/>
            <person name="Peter M."/>
            <person name="Pfister S."/>
            <person name="Riley R."/>
            <person name="Sitrit Y."/>
            <person name="Stielow J.B."/>
            <person name="Szollosi G."/>
            <person name="Zifcakova L."/>
            <person name="Stursova M."/>
            <person name="Spatafora J.W."/>
            <person name="Tedersoo L."/>
            <person name="Vaario L.M."/>
            <person name="Yamada A."/>
            <person name="Yan M."/>
            <person name="Wang P."/>
            <person name="Xu J."/>
            <person name="Bruns T."/>
            <person name="Baldrian P."/>
            <person name="Vilgalys R."/>
            <person name="Dunand C."/>
            <person name="Henrissat B."/>
            <person name="Grigoriev I.V."/>
            <person name="Hibbett D."/>
            <person name="Nagy L.G."/>
            <person name="Martin F.M."/>
        </authorList>
    </citation>
    <scope>NUCLEOTIDE SEQUENCE</scope>
    <source>
        <strain evidence="2">UP504</strain>
    </source>
</reference>
<keyword evidence="1" id="KW-0472">Membrane</keyword>
<organism evidence="2 3">
    <name type="scientific">Hydnum rufescens UP504</name>
    <dbReference type="NCBI Taxonomy" id="1448309"/>
    <lineage>
        <taxon>Eukaryota</taxon>
        <taxon>Fungi</taxon>
        <taxon>Dikarya</taxon>
        <taxon>Basidiomycota</taxon>
        <taxon>Agaricomycotina</taxon>
        <taxon>Agaricomycetes</taxon>
        <taxon>Cantharellales</taxon>
        <taxon>Hydnaceae</taxon>
        <taxon>Hydnum</taxon>
    </lineage>
</organism>
<comment type="caution">
    <text evidence="2">The sequence shown here is derived from an EMBL/GenBank/DDBJ whole genome shotgun (WGS) entry which is preliminary data.</text>
</comment>
<evidence type="ECO:0000313" key="3">
    <source>
        <dbReference type="Proteomes" id="UP000886523"/>
    </source>
</evidence>
<evidence type="ECO:0000313" key="2">
    <source>
        <dbReference type="EMBL" id="KAF9512174.1"/>
    </source>
</evidence>
<sequence>MQPSDFFLFCCLGWVPLVAVLITIIINTFPSSPYLSRFACGRLQCLLHDQLQT</sequence>
<keyword evidence="3" id="KW-1185">Reference proteome</keyword>
<accession>A0A9P6AUY3</accession>
<name>A0A9P6AUY3_9AGAM</name>
<dbReference type="EMBL" id="MU128990">
    <property type="protein sequence ID" value="KAF9512174.1"/>
    <property type="molecule type" value="Genomic_DNA"/>
</dbReference>
<proteinExistence type="predicted"/>
<feature type="transmembrane region" description="Helical" evidence="1">
    <location>
        <begin position="6"/>
        <end position="29"/>
    </location>
</feature>
<keyword evidence="1" id="KW-0812">Transmembrane</keyword>
<protein>
    <submittedName>
        <fullName evidence="2">Uncharacterized protein</fullName>
    </submittedName>
</protein>
<keyword evidence="1" id="KW-1133">Transmembrane helix</keyword>